<evidence type="ECO:0000313" key="7">
    <source>
        <dbReference type="Proteomes" id="UP000366872"/>
    </source>
</evidence>
<organism evidence="6 7">
    <name type="scientific">Pontiella desulfatans</name>
    <dbReference type="NCBI Taxonomy" id="2750659"/>
    <lineage>
        <taxon>Bacteria</taxon>
        <taxon>Pseudomonadati</taxon>
        <taxon>Kiritimatiellota</taxon>
        <taxon>Kiritimatiellia</taxon>
        <taxon>Kiritimatiellales</taxon>
        <taxon>Pontiellaceae</taxon>
        <taxon>Pontiella</taxon>
    </lineage>
</organism>
<evidence type="ECO:0000259" key="5">
    <source>
        <dbReference type="Pfam" id="PF00884"/>
    </source>
</evidence>
<name>A0A6C2U013_PONDE</name>
<keyword evidence="4" id="KW-0106">Calcium</keyword>
<proteinExistence type="inferred from homology"/>
<dbReference type="CDD" id="cd16026">
    <property type="entry name" value="GALNS_like"/>
    <property type="match status" value="1"/>
</dbReference>
<dbReference type="InterPro" id="IPR000917">
    <property type="entry name" value="Sulfatase_N"/>
</dbReference>
<evidence type="ECO:0000256" key="3">
    <source>
        <dbReference type="ARBA" id="ARBA00022801"/>
    </source>
</evidence>
<protein>
    <submittedName>
        <fullName evidence="6">Arylsulfatase</fullName>
    </submittedName>
</protein>
<dbReference type="PANTHER" id="PTHR42693:SF53">
    <property type="entry name" value="ENDO-4-O-SULFATASE"/>
    <property type="match status" value="1"/>
</dbReference>
<keyword evidence="2" id="KW-0479">Metal-binding</keyword>
<keyword evidence="7" id="KW-1185">Reference proteome</keyword>
<sequence length="490" mass="53670">MHATGFLNTKVAKSAKDSGLRVLCGLLLIHSCFAASLSTRPNIVIVLTDDQGYADLGCFGGKQVKTPRIDRMAEEGAKLTSFYVAGSVCTPSRSALMTGCYPKRIGLAAGVFLAGDKNGLNPEETTLAEVLKTAGYKTAIFGKWHLGDQPDFLPTRQGFDEFFGLPYSHDIHPFHLNDKKHRFPPLPLMEMETVIEEEPDADYLTKRITGRAVEFIGKHKDEPFFLYIPHPIPHRPIHLSPPFMEPVPDAVKTKLKHETRIDYLTRDKIYNYAINEIDWSVGQILDALKQNGIDENTVVVFTSDNGPSVGSAAPLSGKKGSSFEGGMRVPTVIRWPGKIPAGQVNDELMTAMDLLPTFAKLAGAEIPTDRVIDGKDIFPVLTGGAESPHEAFFYYKGNDLKAVRSGQWKLHLGKAKGNGKGSRGKGSSSPMMALYDLDADMGEKQNVLASHPEVAERLLRCAETFQEELAQNSRPAGFMANAKPLTTRAN</sequence>
<dbReference type="Proteomes" id="UP000366872">
    <property type="component" value="Unassembled WGS sequence"/>
</dbReference>
<dbReference type="InterPro" id="IPR050738">
    <property type="entry name" value="Sulfatase"/>
</dbReference>
<keyword evidence="3" id="KW-0378">Hydrolase</keyword>
<evidence type="ECO:0000256" key="4">
    <source>
        <dbReference type="ARBA" id="ARBA00022837"/>
    </source>
</evidence>
<dbReference type="PANTHER" id="PTHR42693">
    <property type="entry name" value="ARYLSULFATASE FAMILY MEMBER"/>
    <property type="match status" value="1"/>
</dbReference>
<dbReference type="EMBL" id="CAAHFG010000001">
    <property type="protein sequence ID" value="VGO13205.1"/>
    <property type="molecule type" value="Genomic_DNA"/>
</dbReference>
<dbReference type="Pfam" id="PF00884">
    <property type="entry name" value="Sulfatase"/>
    <property type="match status" value="1"/>
</dbReference>
<comment type="similarity">
    <text evidence="1">Belongs to the sulfatase family.</text>
</comment>
<feature type="domain" description="Sulfatase N-terminal" evidence="5">
    <location>
        <begin position="41"/>
        <end position="364"/>
    </location>
</feature>
<gene>
    <name evidence="6" type="primary">atsA_96</name>
    <name evidence="6" type="ORF">PDESU_01759</name>
</gene>
<dbReference type="Gene3D" id="3.30.1120.10">
    <property type="match status" value="1"/>
</dbReference>
<dbReference type="InterPro" id="IPR017850">
    <property type="entry name" value="Alkaline_phosphatase_core_sf"/>
</dbReference>
<dbReference type="AlphaFoldDB" id="A0A6C2U013"/>
<accession>A0A6C2U013</accession>
<dbReference type="Gene3D" id="3.40.720.10">
    <property type="entry name" value="Alkaline Phosphatase, subunit A"/>
    <property type="match status" value="1"/>
</dbReference>
<dbReference type="InterPro" id="IPR024607">
    <property type="entry name" value="Sulfatase_CS"/>
</dbReference>
<dbReference type="GO" id="GO:0046872">
    <property type="term" value="F:metal ion binding"/>
    <property type="evidence" value="ECO:0007669"/>
    <property type="project" value="UniProtKB-KW"/>
</dbReference>
<dbReference type="PROSITE" id="PS00523">
    <property type="entry name" value="SULFATASE_1"/>
    <property type="match status" value="1"/>
</dbReference>
<reference evidence="6 7" key="1">
    <citation type="submission" date="2019-04" db="EMBL/GenBank/DDBJ databases">
        <authorList>
            <person name="Van Vliet M D."/>
        </authorList>
    </citation>
    <scope>NUCLEOTIDE SEQUENCE [LARGE SCALE GENOMIC DNA]</scope>
    <source>
        <strain evidence="6 7">F1</strain>
    </source>
</reference>
<evidence type="ECO:0000313" key="6">
    <source>
        <dbReference type="EMBL" id="VGO13205.1"/>
    </source>
</evidence>
<dbReference type="GO" id="GO:0004065">
    <property type="term" value="F:arylsulfatase activity"/>
    <property type="evidence" value="ECO:0007669"/>
    <property type="project" value="TreeGrafter"/>
</dbReference>
<dbReference type="Pfam" id="PF14707">
    <property type="entry name" value="Sulfatase_C"/>
    <property type="match status" value="1"/>
</dbReference>
<dbReference type="RefSeq" id="WP_136078795.1">
    <property type="nucleotide sequence ID" value="NZ_CAAHFG010000001.1"/>
</dbReference>
<evidence type="ECO:0000256" key="1">
    <source>
        <dbReference type="ARBA" id="ARBA00008779"/>
    </source>
</evidence>
<dbReference type="SUPFAM" id="SSF53649">
    <property type="entry name" value="Alkaline phosphatase-like"/>
    <property type="match status" value="1"/>
</dbReference>
<evidence type="ECO:0000256" key="2">
    <source>
        <dbReference type="ARBA" id="ARBA00022723"/>
    </source>
</evidence>